<organism evidence="2">
    <name type="scientific">Phaeodactylum tricornutum</name>
    <name type="common">Diatom</name>
    <dbReference type="NCBI Taxonomy" id="2850"/>
    <lineage>
        <taxon>Eukaryota</taxon>
        <taxon>Sar</taxon>
        <taxon>Stramenopiles</taxon>
        <taxon>Ochrophyta</taxon>
        <taxon>Bacillariophyta</taxon>
        <taxon>Bacillariophyceae</taxon>
        <taxon>Bacillariophycidae</taxon>
        <taxon>Naviculales</taxon>
        <taxon>Phaeodactylaceae</taxon>
        <taxon>Phaeodactylum</taxon>
    </lineage>
</organism>
<keyword evidence="1" id="KW-0812">Transmembrane</keyword>
<accession>A0A8J9SYJ7</accession>
<proteinExistence type="predicted"/>
<dbReference type="Proteomes" id="UP000836788">
    <property type="component" value="Chromosome 2"/>
</dbReference>
<keyword evidence="1" id="KW-1133">Transmembrane helix</keyword>
<evidence type="ECO:0000313" key="2">
    <source>
        <dbReference type="EMBL" id="CAG9285412.1"/>
    </source>
</evidence>
<dbReference type="EMBL" id="OU594943">
    <property type="protein sequence ID" value="CAG9285412.1"/>
    <property type="molecule type" value="Genomic_DNA"/>
</dbReference>
<dbReference type="AlphaFoldDB" id="A0A8J9SYJ7"/>
<feature type="transmembrane region" description="Helical" evidence="1">
    <location>
        <begin position="134"/>
        <end position="153"/>
    </location>
</feature>
<name>A0A8J9SYJ7_PHATR</name>
<sequence length="165" mass="17208">MTGISSIGCLYVKVGGAVDASIRFPNISFSFSRGLGLFSYQEPLRKGLSCVYYSPDQIAFLDGAFRAARVFGHIANFFTGSAALMLLAIGCIDFSDVAVNAIGLMLLVGALFSLLTFTLFASKICDFDCDFSSGAGLALAAALSGSATAFLVFKIPPVPSTNSLA</sequence>
<protein>
    <submittedName>
        <fullName evidence="2">Uncharacterized protein</fullName>
    </submittedName>
</protein>
<keyword evidence="1" id="KW-0472">Membrane</keyword>
<reference evidence="2" key="1">
    <citation type="submission" date="2022-02" db="EMBL/GenBank/DDBJ databases">
        <authorList>
            <person name="Giguere J D."/>
        </authorList>
    </citation>
    <scope>NUCLEOTIDE SEQUENCE</scope>
    <source>
        <strain evidence="2">CCAP 1055/1</strain>
    </source>
</reference>
<evidence type="ECO:0000256" key="1">
    <source>
        <dbReference type="SAM" id="Phobius"/>
    </source>
</evidence>
<feature type="transmembrane region" description="Helical" evidence="1">
    <location>
        <begin position="101"/>
        <end position="122"/>
    </location>
</feature>
<feature type="transmembrane region" description="Helical" evidence="1">
    <location>
        <begin position="74"/>
        <end position="95"/>
    </location>
</feature>
<gene>
    <name evidence="2" type="ORF">PTTT1_LOCUS28986</name>
</gene>